<keyword evidence="1 2" id="KW-0430">Lectin</keyword>
<dbReference type="PANTHER" id="PTHR11346">
    <property type="entry name" value="GALECTIN"/>
    <property type="match status" value="1"/>
</dbReference>
<feature type="domain" description="Galectin" evidence="3">
    <location>
        <begin position="54"/>
        <end position="155"/>
    </location>
</feature>
<dbReference type="OrthoDB" id="6251307at2759"/>
<gene>
    <name evidence="4" type="ORF">MENT_LOCUS57347</name>
</gene>
<evidence type="ECO:0000313" key="5">
    <source>
        <dbReference type="Proteomes" id="UP000580250"/>
    </source>
</evidence>
<dbReference type="InterPro" id="IPR044156">
    <property type="entry name" value="Galectin-like"/>
</dbReference>
<sequence>MDLSKISQLYIAATEAIKINSLILCNFTVLPPQLCPEQIEIYDLTIPSIIDFVEQGFGIGFGISRKAIIIHGTPTAPTRFDISLIEEGVPEDTADIPFHLSADFAQNAVIRDAWIKGKGWIRNQRAQGLPFTVGQSFKLEFRIAPRNGIDVLIIN</sequence>
<dbReference type="InterPro" id="IPR001079">
    <property type="entry name" value="Galectin_CRD"/>
</dbReference>
<evidence type="ECO:0000256" key="1">
    <source>
        <dbReference type="ARBA" id="ARBA00022734"/>
    </source>
</evidence>
<dbReference type="PANTHER" id="PTHR11346:SF189">
    <property type="entry name" value="GALECTIN"/>
    <property type="match status" value="1"/>
</dbReference>
<reference evidence="4 5" key="1">
    <citation type="submission" date="2020-08" db="EMBL/GenBank/DDBJ databases">
        <authorList>
            <person name="Koutsovoulos G."/>
            <person name="Danchin GJ E."/>
        </authorList>
    </citation>
    <scope>NUCLEOTIDE SEQUENCE [LARGE SCALE GENOMIC DNA]</scope>
</reference>
<evidence type="ECO:0000313" key="4">
    <source>
        <dbReference type="EMBL" id="CAD2203651.1"/>
    </source>
</evidence>
<dbReference type="EMBL" id="CAJEWN010002433">
    <property type="protein sequence ID" value="CAD2203651.1"/>
    <property type="molecule type" value="Genomic_DNA"/>
</dbReference>
<comment type="caution">
    <text evidence="4">The sequence shown here is derived from an EMBL/GenBank/DDBJ whole genome shotgun (WGS) entry which is preliminary data.</text>
</comment>
<dbReference type="AlphaFoldDB" id="A0A6V7XWQ9"/>
<dbReference type="SUPFAM" id="SSF49899">
    <property type="entry name" value="Concanavalin A-like lectins/glucanases"/>
    <property type="match status" value="1"/>
</dbReference>
<dbReference type="Pfam" id="PF00337">
    <property type="entry name" value="Gal-bind_lectin"/>
    <property type="match status" value="1"/>
</dbReference>
<dbReference type="GO" id="GO:0030246">
    <property type="term" value="F:carbohydrate binding"/>
    <property type="evidence" value="ECO:0007669"/>
    <property type="project" value="UniProtKB-UniRule"/>
</dbReference>
<protein>
    <recommendedName>
        <fullName evidence="2">Galectin</fullName>
    </recommendedName>
</protein>
<accession>A0A6V7XWQ9</accession>
<dbReference type="InterPro" id="IPR013320">
    <property type="entry name" value="ConA-like_dom_sf"/>
</dbReference>
<evidence type="ECO:0000259" key="3">
    <source>
        <dbReference type="PROSITE" id="PS51304"/>
    </source>
</evidence>
<name>A0A6V7XWQ9_MELEN</name>
<proteinExistence type="predicted"/>
<dbReference type="Proteomes" id="UP000580250">
    <property type="component" value="Unassembled WGS sequence"/>
</dbReference>
<dbReference type="PROSITE" id="PS51304">
    <property type="entry name" value="GALECTIN"/>
    <property type="match status" value="1"/>
</dbReference>
<dbReference type="Gene3D" id="2.60.120.200">
    <property type="match status" value="1"/>
</dbReference>
<evidence type="ECO:0000256" key="2">
    <source>
        <dbReference type="RuleBase" id="RU102079"/>
    </source>
</evidence>
<organism evidence="4 5">
    <name type="scientific">Meloidogyne enterolobii</name>
    <name type="common">Root-knot nematode worm</name>
    <name type="synonym">Meloidogyne mayaguensis</name>
    <dbReference type="NCBI Taxonomy" id="390850"/>
    <lineage>
        <taxon>Eukaryota</taxon>
        <taxon>Metazoa</taxon>
        <taxon>Ecdysozoa</taxon>
        <taxon>Nematoda</taxon>
        <taxon>Chromadorea</taxon>
        <taxon>Rhabditida</taxon>
        <taxon>Tylenchina</taxon>
        <taxon>Tylenchomorpha</taxon>
        <taxon>Tylenchoidea</taxon>
        <taxon>Meloidogynidae</taxon>
        <taxon>Meloidogyninae</taxon>
        <taxon>Meloidogyne</taxon>
    </lineage>
</organism>